<dbReference type="InterPro" id="IPR044051">
    <property type="entry name" value="Prophage_tail_N"/>
</dbReference>
<dbReference type="Proteomes" id="UP000512286">
    <property type="component" value="Chromosome"/>
</dbReference>
<dbReference type="EMBL" id="CP059378">
    <property type="protein sequence ID" value="QLY82228.1"/>
    <property type="molecule type" value="Genomic_DNA"/>
</dbReference>
<dbReference type="Pfam" id="PF13884">
    <property type="entry name" value="Peptidase_S74"/>
    <property type="match status" value="1"/>
</dbReference>
<dbReference type="RefSeq" id="WP_181603620.1">
    <property type="nucleotide sequence ID" value="NZ_CP059378.1"/>
</dbReference>
<protein>
    <submittedName>
        <fullName evidence="2">Phage tail protein</fullName>
    </submittedName>
</protein>
<reference evidence="2 3" key="1">
    <citation type="submission" date="2020-07" db="EMBL/GenBank/DDBJ databases">
        <title>Electron transfer.</title>
        <authorList>
            <person name="Huang L."/>
            <person name="Liu X."/>
            <person name="Zhou S."/>
        </authorList>
    </citation>
    <scope>NUCLEOTIDE SEQUENCE [LARGE SCALE GENOMIC DNA]</scope>
    <source>
        <strain evidence="2 3">Lx1</strain>
    </source>
</reference>
<name>A0A7D6VUH2_9CLOT</name>
<dbReference type="InterPro" id="IPR010572">
    <property type="entry name" value="Tail_dom"/>
</dbReference>
<dbReference type="PROSITE" id="PS51688">
    <property type="entry name" value="ICA"/>
    <property type="match status" value="1"/>
</dbReference>
<gene>
    <name evidence="2" type="ORF">HZF06_11755</name>
</gene>
<proteinExistence type="predicted"/>
<dbReference type="Pfam" id="PF18994">
    <property type="entry name" value="Prophage_tailD1"/>
    <property type="match status" value="1"/>
</dbReference>
<accession>A0A7D6VUH2</accession>
<organism evidence="2 3">
    <name type="scientific">Clostridium intestinale</name>
    <dbReference type="NCBI Taxonomy" id="36845"/>
    <lineage>
        <taxon>Bacteria</taxon>
        <taxon>Bacillati</taxon>
        <taxon>Bacillota</taxon>
        <taxon>Clostridia</taxon>
        <taxon>Eubacteriales</taxon>
        <taxon>Clostridiaceae</taxon>
        <taxon>Clostridium</taxon>
    </lineage>
</organism>
<dbReference type="InterPro" id="IPR007119">
    <property type="entry name" value="Phage_tail_spike_N"/>
</dbReference>
<dbReference type="KEGG" id="cint:HZF06_11755"/>
<evidence type="ECO:0000313" key="3">
    <source>
        <dbReference type="Proteomes" id="UP000512286"/>
    </source>
</evidence>
<evidence type="ECO:0000259" key="1">
    <source>
        <dbReference type="PROSITE" id="PS51688"/>
    </source>
</evidence>
<dbReference type="InterPro" id="IPR030392">
    <property type="entry name" value="S74_ICA"/>
</dbReference>
<sequence length="749" mass="84729">MICVYASNTTDFNNNGLGILDKYTKAEINEEINGDYTLTLENPTIDIKSKYLQKGNIIKADSPKGEEYFIIKKPRRKSSDIEVTCIQISDELSRNGLTDVRPTNLNGNSAINWMKDRTQYPTRFSFSSNITKTGTAYYVRKNFLDAIIGSDENSFLNVWGGELDRNKFNFNILSQLGADRGFRIENGKNLIDIEETTEGQEVTRIMPTGRDENDVVIQLPEGFIDSPLINNYPTPSIKYVDFPNIKVSRSDAPTDFPNKAAVYDELRRQVSLMYLESFVDRPAINFSVDFLDRRNIKENKELGILQQLYLGDIVTIHSKKLNIDVKARLRKYTWDCATKKYTKLELGDYTKAEYSASQILNNKVIQFQVENYEIGNKIKEALGGHIIKREGELLIMDTDSIATATKVWRFNLNGLGYSSTGYNGDYGVAITMDGEIVANFIKTGELDASLIKVGILSSHNGITWINMANGTFDFAGKLKFDGTTMSLTGDFTTFDPDTDYKAIEIIKRIISFKDWDGGNECARIFSGKLIGAESSKGLSIAARNGRYLSLNYEDSAGLFQHAIIIDAGAFGELGKINILKETEFSGPVNINNPTHIGNRLLMNGDVQPEWDNVYDVGQWGMCWKGMYSFAFNQASDRDKKYNINELESDYAYEVIKDLKPYLYKYIPPKLPDNATDKEKDDFNKTLELNEKEYFAGVMADEVPIEMLNHDNQKSVNLYSYTTMLMGAMQEMMKKVETLENEVRRLGGNV</sequence>
<dbReference type="NCBIfam" id="TIGR01665">
    <property type="entry name" value="put_anti_recept"/>
    <property type="match status" value="1"/>
</dbReference>
<dbReference type="Pfam" id="PF06605">
    <property type="entry name" value="Prophage_tail"/>
    <property type="match status" value="1"/>
</dbReference>
<dbReference type="AlphaFoldDB" id="A0A7D6VUH2"/>
<evidence type="ECO:0000313" key="2">
    <source>
        <dbReference type="EMBL" id="QLY82228.1"/>
    </source>
</evidence>
<feature type="domain" description="Peptidase S74" evidence="1">
    <location>
        <begin position="635"/>
        <end position="742"/>
    </location>
</feature>